<reference evidence="1" key="1">
    <citation type="submission" date="2022-02" db="EMBL/GenBank/DDBJ databases">
        <title>Crop Bioprotection Bacillus Genome Sequencing.</title>
        <authorList>
            <person name="Dunlap C."/>
        </authorList>
    </citation>
    <scope>NUCLEOTIDE SEQUENCE</scope>
    <source>
        <strain evidence="1">EC49O2N-C10</strain>
    </source>
</reference>
<protein>
    <submittedName>
        <fullName evidence="1">Uncharacterized protein</fullName>
    </submittedName>
</protein>
<organism evidence="1 2">
    <name type="scientific">Bacillus halotolerans</name>
    <dbReference type="NCBI Taxonomy" id="260554"/>
    <lineage>
        <taxon>Bacteria</taxon>
        <taxon>Bacillati</taxon>
        <taxon>Bacillota</taxon>
        <taxon>Bacilli</taxon>
        <taxon>Bacillales</taxon>
        <taxon>Bacillaceae</taxon>
        <taxon>Bacillus</taxon>
    </lineage>
</organism>
<comment type="caution">
    <text evidence="1">The sequence shown here is derived from an EMBL/GenBank/DDBJ whole genome shotgun (WGS) entry which is preliminary data.</text>
</comment>
<dbReference type="RefSeq" id="WP_268522493.1">
    <property type="nucleotide sequence ID" value="NZ_JALAWA010000013.1"/>
</dbReference>
<proteinExistence type="predicted"/>
<evidence type="ECO:0000313" key="2">
    <source>
        <dbReference type="Proteomes" id="UP001073053"/>
    </source>
</evidence>
<gene>
    <name evidence="1" type="ORF">MOF03_17935</name>
</gene>
<sequence length="144" mass="16394">MVIENTFVNLTMGISDDWNKLEGLTLENINTLNEIGVGHEKRYGKGAIGLETYLNNIAGKSIKYKVETMSFDRFKFTEKLLITTVIGTKITKKKIFSFEFETGERYTDGSEVLEIVGFDDNCIVFDNNIKLIIDNPLSKLRKIN</sequence>
<accession>A0A9Q4HW69</accession>
<dbReference type="EMBL" id="JALAWA010000013">
    <property type="protein sequence ID" value="MCY9186489.1"/>
    <property type="molecule type" value="Genomic_DNA"/>
</dbReference>
<name>A0A9Q4HW69_9BACI</name>
<dbReference type="Proteomes" id="UP001073053">
    <property type="component" value="Unassembled WGS sequence"/>
</dbReference>
<evidence type="ECO:0000313" key="1">
    <source>
        <dbReference type="EMBL" id="MCY9186489.1"/>
    </source>
</evidence>
<dbReference type="AlphaFoldDB" id="A0A9Q4HW69"/>